<dbReference type="Proteomes" id="UP000032582">
    <property type="component" value="Unassembled WGS sequence"/>
</dbReference>
<protein>
    <recommendedName>
        <fullName evidence="3">AIDA autotransporter-like protein ShdA</fullName>
    </recommendedName>
</protein>
<dbReference type="InterPro" id="IPR012332">
    <property type="entry name" value="Autotransporter_pectin_lyase_C"/>
</dbReference>
<dbReference type="AlphaFoldDB" id="A0A0D8LBL9"/>
<reference evidence="1 2" key="1">
    <citation type="submission" date="2015-02" db="EMBL/GenBank/DDBJ databases">
        <title>Whole genome shotgun sequencing of cultured foodborne pathogen.</title>
        <authorList>
            <person name="Timme R."/>
            <person name="Allard M.W."/>
            <person name="Strain E."/>
            <person name="Evans P.S."/>
            <person name="Brown E."/>
        </authorList>
    </citation>
    <scope>NUCLEOTIDE SEQUENCE [LARGE SCALE GENOMIC DNA]</scope>
    <source>
        <strain evidence="1 2">GCSL-TSO-24</strain>
    </source>
</reference>
<evidence type="ECO:0008006" key="3">
    <source>
        <dbReference type="Google" id="ProtNLM"/>
    </source>
</evidence>
<dbReference type="PATRIC" id="fig|582.24.peg.1684"/>
<accession>A0A0D8LBL9</accession>
<evidence type="ECO:0000313" key="1">
    <source>
        <dbReference type="EMBL" id="KJF78521.1"/>
    </source>
</evidence>
<name>A0A0D8LBL9_MORMO</name>
<sequence>MGDDAYIDAFGMGVRANSSTTGTNENLITLGKNAVIISHEAGSNLEIFGREFGTGYAVYAGNTNSAATGDARVVIGDNSTIVANGGSAHAVYANKGGIIELGSADIRAEGTTAHGIYAEAGLKRPVVQRSLPVVRCISAVIPPSM</sequence>
<dbReference type="Gene3D" id="2.160.20.20">
    <property type="match status" value="1"/>
</dbReference>
<organism evidence="1 2">
    <name type="scientific">Morganella morganii</name>
    <name type="common">Proteus morganii</name>
    <dbReference type="NCBI Taxonomy" id="582"/>
    <lineage>
        <taxon>Bacteria</taxon>
        <taxon>Pseudomonadati</taxon>
        <taxon>Pseudomonadota</taxon>
        <taxon>Gammaproteobacteria</taxon>
        <taxon>Enterobacterales</taxon>
        <taxon>Morganellaceae</taxon>
        <taxon>Morganella</taxon>
    </lineage>
</organism>
<dbReference type="EMBL" id="JZSH01000040">
    <property type="protein sequence ID" value="KJF78521.1"/>
    <property type="molecule type" value="Genomic_DNA"/>
</dbReference>
<proteinExistence type="predicted"/>
<evidence type="ECO:0000313" key="2">
    <source>
        <dbReference type="Proteomes" id="UP000032582"/>
    </source>
</evidence>
<gene>
    <name evidence="1" type="ORF">UA45_05550</name>
</gene>
<comment type="caution">
    <text evidence="1">The sequence shown here is derived from an EMBL/GenBank/DDBJ whole genome shotgun (WGS) entry which is preliminary data.</text>
</comment>